<evidence type="ECO:0000256" key="3">
    <source>
        <dbReference type="PROSITE-ProRule" id="PRU00023"/>
    </source>
</evidence>
<evidence type="ECO:0000256" key="1">
    <source>
        <dbReference type="ARBA" id="ARBA00022737"/>
    </source>
</evidence>
<protein>
    <recommendedName>
        <fullName evidence="5">JmjC domain-containing protein</fullName>
    </recommendedName>
</protein>
<dbReference type="SUPFAM" id="SSF48403">
    <property type="entry name" value="Ankyrin repeat"/>
    <property type="match status" value="1"/>
</dbReference>
<keyword evidence="1" id="KW-0677">Repeat</keyword>
<proteinExistence type="predicted"/>
<keyword evidence="2 3" id="KW-0040">ANK repeat</keyword>
<name>A0ABN9XUQ5_9DINO</name>
<feature type="repeat" description="ANK" evidence="3">
    <location>
        <begin position="329"/>
        <end position="361"/>
    </location>
</feature>
<gene>
    <name evidence="6" type="ORF">PCOR1329_LOCUS79972</name>
</gene>
<evidence type="ECO:0000313" key="6">
    <source>
        <dbReference type="EMBL" id="CAK0903758.1"/>
    </source>
</evidence>
<dbReference type="SUPFAM" id="SSF51197">
    <property type="entry name" value="Clavaminate synthase-like"/>
    <property type="match status" value="1"/>
</dbReference>
<dbReference type="Proteomes" id="UP001189429">
    <property type="component" value="Unassembled WGS sequence"/>
</dbReference>
<evidence type="ECO:0000256" key="2">
    <source>
        <dbReference type="ARBA" id="ARBA00023043"/>
    </source>
</evidence>
<feature type="domain" description="JmjC" evidence="5">
    <location>
        <begin position="29"/>
        <end position="181"/>
    </location>
</feature>
<dbReference type="Gene3D" id="1.25.40.20">
    <property type="entry name" value="Ankyrin repeat-containing domain"/>
    <property type="match status" value="3"/>
</dbReference>
<feature type="region of interest" description="Disordered" evidence="4">
    <location>
        <begin position="566"/>
        <end position="595"/>
    </location>
</feature>
<feature type="repeat" description="ANK" evidence="3">
    <location>
        <begin position="397"/>
        <end position="419"/>
    </location>
</feature>
<keyword evidence="7" id="KW-1185">Reference proteome</keyword>
<dbReference type="PROSITE" id="PS51184">
    <property type="entry name" value="JMJC"/>
    <property type="match status" value="1"/>
</dbReference>
<dbReference type="InterPro" id="IPR002110">
    <property type="entry name" value="Ankyrin_rpt"/>
</dbReference>
<evidence type="ECO:0000259" key="5">
    <source>
        <dbReference type="PROSITE" id="PS51184"/>
    </source>
</evidence>
<evidence type="ECO:0000256" key="4">
    <source>
        <dbReference type="SAM" id="MobiDB-lite"/>
    </source>
</evidence>
<dbReference type="InterPro" id="IPR036770">
    <property type="entry name" value="Ankyrin_rpt-contain_sf"/>
</dbReference>
<feature type="compositionally biased region" description="Low complexity" evidence="4">
    <location>
        <begin position="567"/>
        <end position="580"/>
    </location>
</feature>
<dbReference type="Gene3D" id="2.60.120.650">
    <property type="entry name" value="Cupin"/>
    <property type="match status" value="1"/>
</dbReference>
<feature type="compositionally biased region" description="Basic and acidic residues" evidence="4">
    <location>
        <begin position="581"/>
        <end position="595"/>
    </location>
</feature>
<evidence type="ECO:0000313" key="7">
    <source>
        <dbReference type="Proteomes" id="UP001189429"/>
    </source>
</evidence>
<dbReference type="PANTHER" id="PTHR24161">
    <property type="entry name" value="ANK_REP_REGION DOMAIN-CONTAINING PROTEIN-RELATED"/>
    <property type="match status" value="1"/>
</dbReference>
<feature type="repeat" description="ANK" evidence="3">
    <location>
        <begin position="500"/>
        <end position="521"/>
    </location>
</feature>
<dbReference type="EMBL" id="CAUYUJ010021282">
    <property type="protein sequence ID" value="CAK0903758.1"/>
    <property type="molecule type" value="Genomic_DNA"/>
</dbReference>
<dbReference type="PANTHER" id="PTHR24161:SF85">
    <property type="entry name" value="PALMITOYLTRANSFERASE HIP14"/>
    <property type="match status" value="1"/>
</dbReference>
<reference evidence="6" key="1">
    <citation type="submission" date="2023-10" db="EMBL/GenBank/DDBJ databases">
        <authorList>
            <person name="Chen Y."/>
            <person name="Shah S."/>
            <person name="Dougan E. K."/>
            <person name="Thang M."/>
            <person name="Chan C."/>
        </authorList>
    </citation>
    <scope>NUCLEOTIDE SEQUENCE [LARGE SCALE GENOMIC DNA]</scope>
</reference>
<organism evidence="6 7">
    <name type="scientific">Prorocentrum cordatum</name>
    <dbReference type="NCBI Taxonomy" id="2364126"/>
    <lineage>
        <taxon>Eukaryota</taxon>
        <taxon>Sar</taxon>
        <taxon>Alveolata</taxon>
        <taxon>Dinophyceae</taxon>
        <taxon>Prorocentrales</taxon>
        <taxon>Prorocentraceae</taxon>
        <taxon>Prorocentrum</taxon>
    </lineage>
</organism>
<dbReference type="InterPro" id="IPR003347">
    <property type="entry name" value="JmjC_dom"/>
</dbReference>
<dbReference type="PROSITE" id="PS50297">
    <property type="entry name" value="ANK_REP_REGION"/>
    <property type="match status" value="3"/>
</dbReference>
<dbReference type="Pfam" id="PF12796">
    <property type="entry name" value="Ank_2"/>
    <property type="match status" value="3"/>
</dbReference>
<sequence>MGVGDYLSIDSDTLHSDHRSSQLFTTMASSFELLTALRKLSPISPDAALLPGDLELVVNQVDRRPIASIGWNATGSLLHSHDCAWLYLGQGRKDWLLLPPSFDWKPLMEADPCSLVRGAWDGSSSHARIPGAVVCQQEAGDVVLVPNGWSHATCNEASGLTVGWGAQGDVSSWRPIHRAARDGREESASAGPGKDRTDVEPLLLAAEHGHVPFLKALLAARRAADPPIKDTRATAAKALVAAATNGHPGAVGHLLGAFRGIALGPCGAPDTPLHEAARRGHAEVCRTILEWAAPSGSGGAAVERAGFTCVGRRQVQRAPAPAVHAVNPQGATALHHAARCGHAEVVGLLLEARASALGDNAFGATPLHQAAIHGPAAVVARLLAAAGPQEVAAADRNGRSPLHQAALYGHGGVVEALLREPRLRAAAELGDKQGLRPAEIAAGKGHAAAVSALASAGTSLGDALHWAAYHGHGEAAGRLLDLAEANQSLEGALLRLNRQAGATPLHLAAAAGHVAVARLLLGHARRGWAGGGGVDAVLGARDARGLSPEEVARAQGWAELSRALQPGDAAAEGGEVACEGWRSEARRPEKPPAGT</sequence>
<dbReference type="PROSITE" id="PS50088">
    <property type="entry name" value="ANK_REPEAT"/>
    <property type="match status" value="3"/>
</dbReference>
<comment type="caution">
    <text evidence="6">The sequence shown here is derived from an EMBL/GenBank/DDBJ whole genome shotgun (WGS) entry which is preliminary data.</text>
</comment>
<dbReference type="SMART" id="SM00248">
    <property type="entry name" value="ANK"/>
    <property type="match status" value="7"/>
</dbReference>
<accession>A0ABN9XUQ5</accession>